<dbReference type="RefSeq" id="WP_162415082.1">
    <property type="nucleotide sequence ID" value="NZ_JAHQXE010000007.1"/>
</dbReference>
<name>A0AA41G586_9EURY</name>
<dbReference type="EMBL" id="JAHQXE010000007">
    <property type="protein sequence ID" value="MBV0903753.1"/>
    <property type="molecule type" value="Genomic_DNA"/>
</dbReference>
<proteinExistence type="predicted"/>
<comment type="caution">
    <text evidence="1">The sequence shown here is derived from an EMBL/GenBank/DDBJ whole genome shotgun (WGS) entry which is preliminary data.</text>
</comment>
<gene>
    <name evidence="1" type="ORF">KTS37_18365</name>
</gene>
<evidence type="ECO:0000313" key="1">
    <source>
        <dbReference type="EMBL" id="MBV0903753.1"/>
    </source>
</evidence>
<organism evidence="1 2">
    <name type="scientific">Haloarcula salina</name>
    <dbReference type="NCBI Taxonomy" id="1429914"/>
    <lineage>
        <taxon>Archaea</taxon>
        <taxon>Methanobacteriati</taxon>
        <taxon>Methanobacteriota</taxon>
        <taxon>Stenosarchaea group</taxon>
        <taxon>Halobacteria</taxon>
        <taxon>Halobacteriales</taxon>
        <taxon>Haloarculaceae</taxon>
        <taxon>Haloarcula</taxon>
    </lineage>
</organism>
<dbReference type="Proteomes" id="UP001166304">
    <property type="component" value="Unassembled WGS sequence"/>
</dbReference>
<keyword evidence="2" id="KW-1185">Reference proteome</keyword>
<evidence type="ECO:0000313" key="2">
    <source>
        <dbReference type="Proteomes" id="UP001166304"/>
    </source>
</evidence>
<accession>A0AA41G586</accession>
<reference evidence="1" key="1">
    <citation type="submission" date="2021-06" db="EMBL/GenBank/DDBJ databases">
        <title>New haloarchaea isolates fom saline soil.</title>
        <authorList>
            <person name="Duran-Viseras A."/>
            <person name="Sanchez-Porro C.S."/>
            <person name="Ventosa A."/>
        </authorList>
    </citation>
    <scope>NUCLEOTIDE SEQUENCE</scope>
    <source>
        <strain evidence="1">JCM 18369</strain>
    </source>
</reference>
<dbReference type="AlphaFoldDB" id="A0AA41G586"/>
<protein>
    <submittedName>
        <fullName evidence="1">Uncharacterized protein</fullName>
    </submittedName>
</protein>
<sequence length="230" mass="25928">MTRRAVERQFERYLSQFVDETYAAFDVGAVLRGSGGGGSRVASKLLKNSRPVERHVVRPKLRAYQQQILDQLEPVLDYAQDSDAAFDAYADEVLARDLYWNALRDGVRGDRREQIRGRLLARQRSFGDDLAPLVAADTDDFWAAVAEAYDRETATEVLREHLEFTVPLREERDAFAFELTIDPGEVLGGLARALPSLTVEFTDEALRSMGKAEERVIPQATADVEQAYEE</sequence>